<evidence type="ECO:0000313" key="3">
    <source>
        <dbReference type="Proteomes" id="UP000494206"/>
    </source>
</evidence>
<keyword evidence="1" id="KW-1133">Transmembrane helix</keyword>
<protein>
    <recommendedName>
        <fullName evidence="4">CX domain-containing protein</fullName>
    </recommendedName>
</protein>
<organism evidence="2 3">
    <name type="scientific">Caenorhabditis bovis</name>
    <dbReference type="NCBI Taxonomy" id="2654633"/>
    <lineage>
        <taxon>Eukaryota</taxon>
        <taxon>Metazoa</taxon>
        <taxon>Ecdysozoa</taxon>
        <taxon>Nematoda</taxon>
        <taxon>Chromadorea</taxon>
        <taxon>Rhabditida</taxon>
        <taxon>Rhabditina</taxon>
        <taxon>Rhabditomorpha</taxon>
        <taxon>Rhabditoidea</taxon>
        <taxon>Rhabditidae</taxon>
        <taxon>Peloderinae</taxon>
        <taxon>Caenorhabditis</taxon>
    </lineage>
</organism>
<keyword evidence="1" id="KW-0812">Transmembrane</keyword>
<evidence type="ECO:0008006" key="4">
    <source>
        <dbReference type="Google" id="ProtNLM"/>
    </source>
</evidence>
<dbReference type="AlphaFoldDB" id="A0A8S1EGU6"/>
<keyword evidence="1" id="KW-0472">Membrane</keyword>
<dbReference type="EMBL" id="CADEPM010000002">
    <property type="protein sequence ID" value="CAB3400428.1"/>
    <property type="molecule type" value="Genomic_DNA"/>
</dbReference>
<comment type="caution">
    <text evidence="2">The sequence shown here is derived from an EMBL/GenBank/DDBJ whole genome shotgun (WGS) entry which is preliminary data.</text>
</comment>
<reference evidence="2 3" key="1">
    <citation type="submission" date="2020-04" db="EMBL/GenBank/DDBJ databases">
        <authorList>
            <person name="Laetsch R D."/>
            <person name="Stevens L."/>
            <person name="Kumar S."/>
            <person name="Blaxter L. M."/>
        </authorList>
    </citation>
    <scope>NUCLEOTIDE SEQUENCE [LARGE SCALE GENOMIC DNA]</scope>
</reference>
<name>A0A8S1EGU6_9PELO</name>
<sequence>MSLPGLWSRWDSPITNATNTVQRSIEKILADALDTPTPVYFDKRISPVEPSFYECIYSLPNSVDTVVERCYKDIGCCASGCCTNTDWQAKYGWAVALICLFSLVVIIAVLCWSAVWLCERRKDQRQKQELYKYGTSSAKSSQMSLAYPIQNGYHFGTGPFQSPPLNYPTKY</sequence>
<dbReference type="Proteomes" id="UP000494206">
    <property type="component" value="Unassembled WGS sequence"/>
</dbReference>
<dbReference type="OrthoDB" id="5771022at2759"/>
<keyword evidence="3" id="KW-1185">Reference proteome</keyword>
<gene>
    <name evidence="2" type="ORF">CBOVIS_LOCUS3372</name>
</gene>
<feature type="transmembrane region" description="Helical" evidence="1">
    <location>
        <begin position="93"/>
        <end position="118"/>
    </location>
</feature>
<evidence type="ECO:0000256" key="1">
    <source>
        <dbReference type="SAM" id="Phobius"/>
    </source>
</evidence>
<evidence type="ECO:0000313" key="2">
    <source>
        <dbReference type="EMBL" id="CAB3400428.1"/>
    </source>
</evidence>
<accession>A0A8S1EGU6</accession>
<proteinExistence type="predicted"/>